<evidence type="ECO:0000313" key="4">
    <source>
        <dbReference type="EMBL" id="KKM44791.1"/>
    </source>
</evidence>
<dbReference type="PROSITE" id="PS01078">
    <property type="entry name" value="MOCF_BIOSYNTHESIS_1"/>
    <property type="match status" value="1"/>
</dbReference>
<keyword evidence="2" id="KW-0501">Molybdenum cofactor biosynthesis</keyword>
<dbReference type="Pfam" id="PF00994">
    <property type="entry name" value="MoCF_biosynth"/>
    <property type="match status" value="1"/>
</dbReference>
<dbReference type="InterPro" id="IPR001453">
    <property type="entry name" value="MoaB/Mog_dom"/>
</dbReference>
<dbReference type="PATRIC" id="fig|145458.8.peg.2024"/>
<dbReference type="EMBL" id="LBFI01000053">
    <property type="protein sequence ID" value="KKM44791.1"/>
    <property type="molecule type" value="Genomic_DNA"/>
</dbReference>
<gene>
    <name evidence="4" type="ORF">VT73_08910</name>
</gene>
<keyword evidence="5" id="KW-1185">Reference proteome</keyword>
<evidence type="ECO:0000256" key="1">
    <source>
        <dbReference type="ARBA" id="ARBA00005046"/>
    </source>
</evidence>
<dbReference type="STRING" id="145458.APU90_00945"/>
<feature type="domain" description="MoaB/Mog" evidence="3">
    <location>
        <begin position="21"/>
        <end position="162"/>
    </location>
</feature>
<dbReference type="GeneID" id="93667253"/>
<dbReference type="PANTHER" id="PTHR43764">
    <property type="entry name" value="MOLYBDENUM COFACTOR BIOSYNTHESIS"/>
    <property type="match status" value="1"/>
</dbReference>
<dbReference type="eggNOG" id="COG0521">
    <property type="taxonomic scope" value="Bacteria"/>
</dbReference>
<dbReference type="InterPro" id="IPR051920">
    <property type="entry name" value="MPT_Adenylyltrnsfr/MoaC-Rel"/>
</dbReference>
<dbReference type="KEGG" id="rtc:APU90_00945"/>
<organism evidence="4 5">
    <name type="scientific">Rathayibacter toxicus</name>
    <dbReference type="NCBI Taxonomy" id="145458"/>
    <lineage>
        <taxon>Bacteria</taxon>
        <taxon>Bacillati</taxon>
        <taxon>Actinomycetota</taxon>
        <taxon>Actinomycetes</taxon>
        <taxon>Micrococcales</taxon>
        <taxon>Microbacteriaceae</taxon>
        <taxon>Rathayibacter</taxon>
    </lineage>
</organism>
<comment type="pathway">
    <text evidence="1">Cofactor biosynthesis; molybdopterin biosynthesis.</text>
</comment>
<dbReference type="RefSeq" id="WP_042734571.1">
    <property type="nucleotide sequence ID" value="NZ_CP010848.1"/>
</dbReference>
<protein>
    <recommendedName>
        <fullName evidence="3">MoaB/Mog domain-containing protein</fullName>
    </recommendedName>
</protein>
<proteinExistence type="predicted"/>
<dbReference type="Gene3D" id="3.40.980.10">
    <property type="entry name" value="MoaB/Mog-like domain"/>
    <property type="match status" value="1"/>
</dbReference>
<dbReference type="SUPFAM" id="SSF53218">
    <property type="entry name" value="Molybdenum cofactor biosynthesis proteins"/>
    <property type="match status" value="1"/>
</dbReference>
<dbReference type="SMART" id="SM00852">
    <property type="entry name" value="MoCF_biosynth"/>
    <property type="match status" value="1"/>
</dbReference>
<dbReference type="AlphaFoldDB" id="A0A0U1PRY2"/>
<reference evidence="4 5" key="1">
    <citation type="submission" date="2015-04" db="EMBL/GenBank/DDBJ databases">
        <title>Draft genome sequence of Rathayibacter toxicus strain FH-142 (AKA 70134 or CS 32), a Western Australian isolate.</title>
        <authorList>
            <consortium name="Consortium for Microbial Forensics and Genomics (microFORGE)"/>
            <person name="Knight B.M."/>
            <person name="Roberts D.P."/>
            <person name="Lin D."/>
            <person name="Hari K."/>
            <person name="Fletcher J."/>
            <person name="Melcher U."/>
            <person name="Blagden T."/>
            <person name="Luster D.G."/>
            <person name="Sechler A.J."/>
            <person name="Schneider W.L."/>
            <person name="Winegar R.A."/>
        </authorList>
    </citation>
    <scope>NUCLEOTIDE SEQUENCE [LARGE SCALE GENOMIC DNA]</scope>
    <source>
        <strain evidence="4 5">FH142</strain>
    </source>
</reference>
<sequence length="173" mass="17780">MTGQEKSRRGTLRPDGQRRALAVVASTRAASGVYEDRTGPTLLAWFTSRSWEGRVVVVADGDAIGEAIAEAIDAGDDLVVTTGGTGVSPSDVTPEQTAPLLERSLPGLAEAIRARGAAHVPTAVLSRGLAGVSRRSVIVNLPGSPGGVREGIEVLDPVIGHVFNQLAGGDHAD</sequence>
<evidence type="ECO:0000313" key="5">
    <source>
        <dbReference type="Proteomes" id="UP000052979"/>
    </source>
</evidence>
<evidence type="ECO:0000259" key="3">
    <source>
        <dbReference type="SMART" id="SM00852"/>
    </source>
</evidence>
<dbReference type="CDD" id="cd00886">
    <property type="entry name" value="MogA_MoaB"/>
    <property type="match status" value="1"/>
</dbReference>
<dbReference type="InterPro" id="IPR008284">
    <property type="entry name" value="MoCF_biosynth_CS"/>
</dbReference>
<dbReference type="PANTHER" id="PTHR43764:SF1">
    <property type="entry name" value="MOLYBDOPTERIN MOLYBDOTRANSFERASE"/>
    <property type="match status" value="1"/>
</dbReference>
<evidence type="ECO:0000256" key="2">
    <source>
        <dbReference type="ARBA" id="ARBA00023150"/>
    </source>
</evidence>
<dbReference type="NCBIfam" id="TIGR00177">
    <property type="entry name" value="molyb_syn"/>
    <property type="match status" value="1"/>
</dbReference>
<accession>A0A0U1PRY2</accession>
<name>A0A0U1PRY2_9MICO</name>
<comment type="caution">
    <text evidence="4">The sequence shown here is derived from an EMBL/GenBank/DDBJ whole genome shotgun (WGS) entry which is preliminary data.</text>
</comment>
<dbReference type="InterPro" id="IPR036425">
    <property type="entry name" value="MoaB/Mog-like_dom_sf"/>
</dbReference>
<dbReference type="Proteomes" id="UP000052979">
    <property type="component" value="Unassembled WGS sequence"/>
</dbReference>
<dbReference type="GO" id="GO:0006777">
    <property type="term" value="P:Mo-molybdopterin cofactor biosynthetic process"/>
    <property type="evidence" value="ECO:0007669"/>
    <property type="project" value="UniProtKB-KW"/>
</dbReference>
<dbReference type="UniPathway" id="UPA00344"/>